<dbReference type="Proteomes" id="UP000887574">
    <property type="component" value="Unplaced"/>
</dbReference>
<evidence type="ECO:0000313" key="2">
    <source>
        <dbReference type="WBParaSite" id="jg20559"/>
    </source>
</evidence>
<dbReference type="AlphaFoldDB" id="A0A915DJ69"/>
<keyword evidence="1" id="KW-1185">Reference proteome</keyword>
<dbReference type="WBParaSite" id="jg20559">
    <property type="protein sequence ID" value="jg20559"/>
    <property type="gene ID" value="jg20559"/>
</dbReference>
<protein>
    <submittedName>
        <fullName evidence="2">Uncharacterized protein</fullName>
    </submittedName>
</protein>
<proteinExistence type="predicted"/>
<organism evidence="1 2">
    <name type="scientific">Ditylenchus dipsaci</name>
    <dbReference type="NCBI Taxonomy" id="166011"/>
    <lineage>
        <taxon>Eukaryota</taxon>
        <taxon>Metazoa</taxon>
        <taxon>Ecdysozoa</taxon>
        <taxon>Nematoda</taxon>
        <taxon>Chromadorea</taxon>
        <taxon>Rhabditida</taxon>
        <taxon>Tylenchina</taxon>
        <taxon>Tylenchomorpha</taxon>
        <taxon>Sphaerularioidea</taxon>
        <taxon>Anguinidae</taxon>
        <taxon>Anguininae</taxon>
        <taxon>Ditylenchus</taxon>
    </lineage>
</organism>
<evidence type="ECO:0000313" key="1">
    <source>
        <dbReference type="Proteomes" id="UP000887574"/>
    </source>
</evidence>
<reference evidence="2" key="1">
    <citation type="submission" date="2022-11" db="UniProtKB">
        <authorList>
            <consortium name="WormBaseParasite"/>
        </authorList>
    </citation>
    <scope>IDENTIFICATION</scope>
</reference>
<name>A0A915DJ69_9BILA</name>
<sequence>MQLLSVIDGICKQEIFDFAINEFNLRYASDGHLKLFPLVLQQPDQIFIKDANKAISNVYDAPKLELDKSNQSSDTYFGKHELRAANFRKKQANAKEYW</sequence>
<accession>A0A915DJ69</accession>